<keyword evidence="8" id="KW-1185">Reference proteome</keyword>
<dbReference type="PANTHER" id="PTHR43673:SF2">
    <property type="entry name" value="NITROREDUCTASE"/>
    <property type="match status" value="1"/>
</dbReference>
<evidence type="ECO:0000256" key="3">
    <source>
        <dbReference type="ARBA" id="ARBA00022630"/>
    </source>
</evidence>
<dbReference type="Pfam" id="PF00881">
    <property type="entry name" value="Nitroreductase"/>
    <property type="match status" value="1"/>
</dbReference>
<evidence type="ECO:0000313" key="8">
    <source>
        <dbReference type="Proteomes" id="UP001482186"/>
    </source>
</evidence>
<comment type="cofactor">
    <cofactor evidence="1">
        <name>FMN</name>
        <dbReference type="ChEBI" id="CHEBI:58210"/>
    </cofactor>
</comment>
<evidence type="ECO:0000256" key="1">
    <source>
        <dbReference type="ARBA" id="ARBA00001917"/>
    </source>
</evidence>
<feature type="domain" description="Nitroreductase" evidence="6">
    <location>
        <begin position="7"/>
        <end position="172"/>
    </location>
</feature>
<comment type="similarity">
    <text evidence="2">Belongs to the nitroreductase family.</text>
</comment>
<organism evidence="7 8">
    <name type="scientific">Coprococcus ammoniilyticus</name>
    <dbReference type="NCBI Taxonomy" id="2981785"/>
    <lineage>
        <taxon>Bacteria</taxon>
        <taxon>Bacillati</taxon>
        <taxon>Bacillota</taxon>
        <taxon>Clostridia</taxon>
        <taxon>Lachnospirales</taxon>
        <taxon>Lachnospiraceae</taxon>
        <taxon>Coprococcus</taxon>
    </lineage>
</organism>
<dbReference type="RefSeq" id="WP_349115890.1">
    <property type="nucleotide sequence ID" value="NZ_JBBNFM010000003.1"/>
</dbReference>
<dbReference type="Gene3D" id="3.40.109.10">
    <property type="entry name" value="NADH Oxidase"/>
    <property type="match status" value="1"/>
</dbReference>
<proteinExistence type="inferred from homology"/>
<dbReference type="SUPFAM" id="SSF55469">
    <property type="entry name" value="FMN-dependent nitroreductase-like"/>
    <property type="match status" value="1"/>
</dbReference>
<reference evidence="7 8" key="1">
    <citation type="submission" date="2024-04" db="EMBL/GenBank/DDBJ databases">
        <title>Human intestinal bacterial collection.</title>
        <authorList>
            <person name="Pauvert C."/>
            <person name="Hitch T.C.A."/>
            <person name="Clavel T."/>
        </authorList>
    </citation>
    <scope>NUCLEOTIDE SEQUENCE [LARGE SCALE GENOMIC DNA]</scope>
    <source>
        <strain evidence="7 8">CLA-AA-H141</strain>
    </source>
</reference>
<keyword evidence="5" id="KW-0560">Oxidoreductase</keyword>
<dbReference type="PANTHER" id="PTHR43673">
    <property type="entry name" value="NAD(P)H NITROREDUCTASE YDGI-RELATED"/>
    <property type="match status" value="1"/>
</dbReference>
<accession>A0ABV1EGB4</accession>
<gene>
    <name evidence="7" type="ORF">AAAT04_06145</name>
</gene>
<dbReference type="Proteomes" id="UP001482186">
    <property type="component" value="Unassembled WGS sequence"/>
</dbReference>
<evidence type="ECO:0000256" key="4">
    <source>
        <dbReference type="ARBA" id="ARBA00022643"/>
    </source>
</evidence>
<sequence length="192" mass="21589">MALMDIIKARHSIRKYTNEQISREDLEKILEAGNFAPNAGGGQRSMMVAIRNKELATHIGKMNVAHFDRTHLAGSYVSKEQPSTIDDPTIKNGFYDAPTVVCVFCQDNFMFKTADAFCMMENMVLQATESGIASCIISRGYETFDSEEGRRLMCEWGVPDGYTCQEFVIFGYIDGEQPHSKPRKPGRVKIVE</sequence>
<comment type="caution">
    <text evidence="7">The sequence shown here is derived from an EMBL/GenBank/DDBJ whole genome shotgun (WGS) entry which is preliminary data.</text>
</comment>
<protein>
    <submittedName>
        <fullName evidence="7">Nitroreductase family protein</fullName>
    </submittedName>
</protein>
<dbReference type="InterPro" id="IPR029479">
    <property type="entry name" value="Nitroreductase"/>
</dbReference>
<dbReference type="InterPro" id="IPR000415">
    <property type="entry name" value="Nitroreductase-like"/>
</dbReference>
<evidence type="ECO:0000256" key="5">
    <source>
        <dbReference type="ARBA" id="ARBA00023002"/>
    </source>
</evidence>
<evidence type="ECO:0000256" key="2">
    <source>
        <dbReference type="ARBA" id="ARBA00007118"/>
    </source>
</evidence>
<evidence type="ECO:0000259" key="6">
    <source>
        <dbReference type="Pfam" id="PF00881"/>
    </source>
</evidence>
<name>A0ABV1EGB4_9FIRM</name>
<keyword evidence="3" id="KW-0285">Flavoprotein</keyword>
<keyword evidence="4" id="KW-0288">FMN</keyword>
<dbReference type="EMBL" id="JBBNFM010000003">
    <property type="protein sequence ID" value="MEQ2453630.1"/>
    <property type="molecule type" value="Genomic_DNA"/>
</dbReference>
<evidence type="ECO:0000313" key="7">
    <source>
        <dbReference type="EMBL" id="MEQ2453630.1"/>
    </source>
</evidence>